<evidence type="ECO:0000313" key="4">
    <source>
        <dbReference type="Proteomes" id="UP000278807"/>
    </source>
</evidence>
<protein>
    <submittedName>
        <fullName evidence="5">Ribosomal_L30 domain-containing protein</fullName>
    </submittedName>
</protein>
<dbReference type="WBParaSite" id="HNAJ_0000814101-mRNA-1">
    <property type="protein sequence ID" value="HNAJ_0000814101-mRNA-1"/>
    <property type="gene ID" value="HNAJ_0000814101"/>
</dbReference>
<dbReference type="InterPro" id="IPR016082">
    <property type="entry name" value="Ribosomal_uL30_ferredoxin-like"/>
</dbReference>
<dbReference type="InterPro" id="IPR039699">
    <property type="entry name" value="Ribosomal_uL30"/>
</dbReference>
<sequence>MLNHDNEIVYKQNGEEKPVAKLPTIPVRLLKRRKQANKDVIKAQLKHSSDIHRRARERRSVIRRPAHFIATARKESRDQKRLGRVSTRKAPIATDDRLGIVIRLHGDNGLSAESKQVLQILNLHAPNTAVFVRVSEAMLKLLTVVCPYVAWGYADLATVRSLIFKRGKTKVGNKIRSIDNAVVEEKLGSLGILCIEDLIHELMTLGPHLREVLGFVHPFRLRPPTGDWKRHLKRAQHPFNHTVANRYEMISELIQKVV</sequence>
<name>A0A0R3TLK8_RODNA</name>
<accession>A0A0R3TLK8</accession>
<dbReference type="SUPFAM" id="SSF55129">
    <property type="entry name" value="Ribosomal protein L30p/L7e"/>
    <property type="match status" value="1"/>
</dbReference>
<dbReference type="InterPro" id="IPR035808">
    <property type="entry name" value="Ribosomal_uL30_euk_arc"/>
</dbReference>
<dbReference type="Gene3D" id="1.10.15.30">
    <property type="match status" value="1"/>
</dbReference>
<evidence type="ECO:0000313" key="5">
    <source>
        <dbReference type="WBParaSite" id="HNAJ_0000814101-mRNA-1"/>
    </source>
</evidence>
<dbReference type="GO" id="GO:0022625">
    <property type="term" value="C:cytosolic large ribosomal subunit"/>
    <property type="evidence" value="ECO:0007669"/>
    <property type="project" value="TreeGrafter"/>
</dbReference>
<dbReference type="AlphaFoldDB" id="A0A0R3TLK8"/>
<evidence type="ECO:0000313" key="3">
    <source>
        <dbReference type="EMBL" id="VDO03997.1"/>
    </source>
</evidence>
<evidence type="ECO:0000256" key="1">
    <source>
        <dbReference type="ARBA" id="ARBA00007594"/>
    </source>
</evidence>
<dbReference type="PANTHER" id="PTHR11524">
    <property type="entry name" value="60S RIBOSOMAL PROTEIN L7"/>
    <property type="match status" value="1"/>
</dbReference>
<dbReference type="GO" id="GO:0003723">
    <property type="term" value="F:RNA binding"/>
    <property type="evidence" value="ECO:0007669"/>
    <property type="project" value="TreeGrafter"/>
</dbReference>
<dbReference type="CDD" id="cd01657">
    <property type="entry name" value="Ribosomal_L7_archeal_euk"/>
    <property type="match status" value="1"/>
</dbReference>
<dbReference type="EMBL" id="UZAE01012204">
    <property type="protein sequence ID" value="VDO03997.1"/>
    <property type="molecule type" value="Genomic_DNA"/>
</dbReference>
<feature type="domain" description="Large ribosomal subunit protein uL30-like ferredoxin-like fold" evidence="2">
    <location>
        <begin position="101"/>
        <end position="149"/>
    </location>
</feature>
<dbReference type="InterPro" id="IPR036919">
    <property type="entry name" value="Ribo_uL30_ferredoxin-like_sf"/>
</dbReference>
<comment type="similarity">
    <text evidence="1">Belongs to the universal ribosomal protein uL30 family.</text>
</comment>
<proteinExistence type="inferred from homology"/>
<dbReference type="STRING" id="102285.A0A0R3TLK8"/>
<keyword evidence="4" id="KW-1185">Reference proteome</keyword>
<dbReference type="Pfam" id="PF00327">
    <property type="entry name" value="Ribosomal_L30"/>
    <property type="match status" value="1"/>
</dbReference>
<dbReference type="PANTHER" id="PTHR11524:SF58">
    <property type="entry name" value="IP16805P"/>
    <property type="match status" value="1"/>
</dbReference>
<reference evidence="3 4" key="2">
    <citation type="submission" date="2018-11" db="EMBL/GenBank/DDBJ databases">
        <authorList>
            <consortium name="Pathogen Informatics"/>
        </authorList>
    </citation>
    <scope>NUCLEOTIDE SEQUENCE [LARGE SCALE GENOMIC DNA]</scope>
</reference>
<dbReference type="GO" id="GO:0000463">
    <property type="term" value="P:maturation of LSU-rRNA from tricistronic rRNA transcript (SSU-rRNA, 5.8S rRNA, LSU-rRNA)"/>
    <property type="evidence" value="ECO:0007669"/>
    <property type="project" value="TreeGrafter"/>
</dbReference>
<dbReference type="Gene3D" id="3.30.1390.20">
    <property type="entry name" value="Ribosomal protein L30, ferredoxin-like fold domain"/>
    <property type="match status" value="1"/>
</dbReference>
<organism evidence="5">
    <name type="scientific">Rodentolepis nana</name>
    <name type="common">Dwarf tapeworm</name>
    <name type="synonym">Hymenolepis nana</name>
    <dbReference type="NCBI Taxonomy" id="102285"/>
    <lineage>
        <taxon>Eukaryota</taxon>
        <taxon>Metazoa</taxon>
        <taxon>Spiralia</taxon>
        <taxon>Lophotrochozoa</taxon>
        <taxon>Platyhelminthes</taxon>
        <taxon>Cestoda</taxon>
        <taxon>Eucestoda</taxon>
        <taxon>Cyclophyllidea</taxon>
        <taxon>Hymenolepididae</taxon>
        <taxon>Rodentolepis</taxon>
    </lineage>
</organism>
<dbReference type="OrthoDB" id="28644at2759"/>
<evidence type="ECO:0000259" key="2">
    <source>
        <dbReference type="Pfam" id="PF00327"/>
    </source>
</evidence>
<dbReference type="GO" id="GO:0003735">
    <property type="term" value="F:structural constituent of ribosome"/>
    <property type="evidence" value="ECO:0007669"/>
    <property type="project" value="TreeGrafter"/>
</dbReference>
<reference evidence="5" key="1">
    <citation type="submission" date="2017-02" db="UniProtKB">
        <authorList>
            <consortium name="WormBaseParasite"/>
        </authorList>
    </citation>
    <scope>IDENTIFICATION</scope>
</reference>
<dbReference type="Proteomes" id="UP000278807">
    <property type="component" value="Unassembled WGS sequence"/>
</dbReference>
<gene>
    <name evidence="3" type="ORF">HNAJ_LOCUS8137</name>
</gene>